<accession>A0A9W6T0I8</accession>
<sequence>MYLPDDSDDNSNSPSSSVSEDKKINRPSIGADTTRLVTVETLFNEVIQEEVKDKGTILHEDTYLPSQSNDIGDKTENWNENEDSFGILNISKSKINHMDIFNSSSSEDDEDEDPELMPNNINFLYPNPLINSNSSSEISSLSLSRETKNEEGMETKFSEETSCIGNSLFSNSHNNNAEFESDSKFENNTLNNDFNDNVESKASVKLELDEPCQPVEPSELRNFPELGSDNNLSVDLTISDDEDDEIQLNSSSLYNSERENRFMRVSSGRSRELSSYHLNASYKDYTTFGEIDEIDEKSQLSFISDISAFESADSLDVVSKQSNPISIEVKKNSNNSSNPFHVFPEYDIFQKETNREENKKIVPITKGYREIDINRAICLSKIQIGFHSMFTLLQKRLSEHIGSRKQIHDYFTLVFQYLKIYDSKAKNKKFAIIVLKCISILNMKDGTKSREFSMNPIFSLTERHFEFGLLEYDDYSDLLIDNTYFDIIVENLQIGIKSLFCILNFFELGTDLVSSVDFKLAVAKFKKAIPIFFIAVYHTFHRISLKLIYILNSTLETDFRFSKKRKKIRNLENKLEVERKKFEKLNISKRYVELNQIEFINKRLPFISANCLPTDNLFFNQKKLLKVQPDFADVACNVICNVICACLPPFISYREWRIMCSYILIDYARKAIEIDSKDPRSVEKQAEEKLADLHLRTGSGTVLKRRFLKTNSSEISGSLDILPDSEGILKRVGLRSISESIDDIIHCLKQKKSCCVEFGVKVAIINVTVTLLNCLGVTTVSSSNQFSLNPKFSSSINTQIFDPIPLHNEVIRNEKVLEKFIKFTIPFIKELNLEHSFEKEYEDMSSLISPESFNTDILIKYLMLCKFWITTGLDKKIEAARSSF</sequence>
<evidence type="ECO:0000256" key="1">
    <source>
        <dbReference type="SAM" id="Coils"/>
    </source>
</evidence>
<dbReference type="Proteomes" id="UP001165120">
    <property type="component" value="Unassembled WGS sequence"/>
</dbReference>
<evidence type="ECO:0000313" key="4">
    <source>
        <dbReference type="Proteomes" id="UP001165120"/>
    </source>
</evidence>
<name>A0A9W6T0I8_CANBO</name>
<keyword evidence="1" id="KW-0175">Coiled coil</keyword>
<reference evidence="3" key="1">
    <citation type="submission" date="2023-04" db="EMBL/GenBank/DDBJ databases">
        <title>Candida boidinii NBRC 10035.</title>
        <authorList>
            <person name="Ichikawa N."/>
            <person name="Sato H."/>
            <person name="Tonouchi N."/>
        </authorList>
    </citation>
    <scope>NUCLEOTIDE SEQUENCE</scope>
    <source>
        <strain evidence="3">NBRC 10035</strain>
    </source>
</reference>
<evidence type="ECO:0000313" key="3">
    <source>
        <dbReference type="EMBL" id="GME72404.1"/>
    </source>
</evidence>
<feature type="coiled-coil region" evidence="1">
    <location>
        <begin position="561"/>
        <end position="588"/>
    </location>
</feature>
<organism evidence="3 4">
    <name type="scientific">Candida boidinii</name>
    <name type="common">Yeast</name>
    <dbReference type="NCBI Taxonomy" id="5477"/>
    <lineage>
        <taxon>Eukaryota</taxon>
        <taxon>Fungi</taxon>
        <taxon>Dikarya</taxon>
        <taxon>Ascomycota</taxon>
        <taxon>Saccharomycotina</taxon>
        <taxon>Pichiomycetes</taxon>
        <taxon>Pichiales</taxon>
        <taxon>Pichiaceae</taxon>
        <taxon>Ogataea</taxon>
        <taxon>Ogataea/Candida clade</taxon>
    </lineage>
</organism>
<evidence type="ECO:0000256" key="2">
    <source>
        <dbReference type="SAM" id="MobiDB-lite"/>
    </source>
</evidence>
<proteinExistence type="predicted"/>
<comment type="caution">
    <text evidence="3">The sequence shown here is derived from an EMBL/GenBank/DDBJ whole genome shotgun (WGS) entry which is preliminary data.</text>
</comment>
<protein>
    <submittedName>
        <fullName evidence="3">Unnamed protein product</fullName>
    </submittedName>
</protein>
<dbReference type="EMBL" id="BSXN01001269">
    <property type="protein sequence ID" value="GME72404.1"/>
    <property type="molecule type" value="Genomic_DNA"/>
</dbReference>
<keyword evidence="4" id="KW-1185">Reference proteome</keyword>
<feature type="region of interest" description="Disordered" evidence="2">
    <location>
        <begin position="1"/>
        <end position="31"/>
    </location>
</feature>
<dbReference type="AlphaFoldDB" id="A0A9W6T0I8"/>
<gene>
    <name evidence="3" type="ORF">Cboi02_000359100</name>
</gene>